<evidence type="ECO:0000256" key="1">
    <source>
        <dbReference type="SAM" id="MobiDB-lite"/>
    </source>
</evidence>
<protein>
    <submittedName>
        <fullName evidence="2">Lytic transglycosylase domain-containing protein</fullName>
    </submittedName>
</protein>
<dbReference type="EMBL" id="JABVEC010000006">
    <property type="protein sequence ID" value="MBC6466025.1"/>
    <property type="molecule type" value="Genomic_DNA"/>
</dbReference>
<dbReference type="InterPro" id="IPR023346">
    <property type="entry name" value="Lysozyme-like_dom_sf"/>
</dbReference>
<feature type="compositionally biased region" description="Basic and acidic residues" evidence="1">
    <location>
        <begin position="1"/>
        <end position="18"/>
    </location>
</feature>
<gene>
    <name evidence="2" type="ORF">HKK74_11015</name>
</gene>
<feature type="compositionally biased region" description="Basic and acidic residues" evidence="1">
    <location>
        <begin position="44"/>
        <end position="57"/>
    </location>
</feature>
<proteinExistence type="predicted"/>
<dbReference type="Proteomes" id="UP000805614">
    <property type="component" value="Unassembled WGS sequence"/>
</dbReference>
<reference evidence="2 3" key="1">
    <citation type="submission" date="2020-06" db="EMBL/GenBank/DDBJ databases">
        <title>Actinomadura xiongansis sp. nov., isolated from soil of Baiyangdian.</title>
        <authorList>
            <person name="Zhang X."/>
        </authorList>
    </citation>
    <scope>NUCLEOTIDE SEQUENCE [LARGE SCALE GENOMIC DNA]</scope>
    <source>
        <strain evidence="2 3">HBUM206468</strain>
    </source>
</reference>
<feature type="region of interest" description="Disordered" evidence="1">
    <location>
        <begin position="1"/>
        <end position="60"/>
    </location>
</feature>
<keyword evidence="3" id="KW-1185">Reference proteome</keyword>
<evidence type="ECO:0000313" key="3">
    <source>
        <dbReference type="Proteomes" id="UP000805614"/>
    </source>
</evidence>
<comment type="caution">
    <text evidence="2">The sequence shown here is derived from an EMBL/GenBank/DDBJ whole genome shotgun (WGS) entry which is preliminary data.</text>
</comment>
<dbReference type="SUPFAM" id="SSF53955">
    <property type="entry name" value="Lysozyme-like"/>
    <property type="match status" value="1"/>
</dbReference>
<accession>A0ABR7LMG3</accession>
<organism evidence="2 3">
    <name type="scientific">Actinomadura alba</name>
    <dbReference type="NCBI Taxonomy" id="406431"/>
    <lineage>
        <taxon>Bacteria</taxon>
        <taxon>Bacillati</taxon>
        <taxon>Actinomycetota</taxon>
        <taxon>Actinomycetes</taxon>
        <taxon>Streptosporangiales</taxon>
        <taxon>Thermomonosporaceae</taxon>
        <taxon>Actinomadura</taxon>
    </lineage>
</organism>
<evidence type="ECO:0000313" key="2">
    <source>
        <dbReference type="EMBL" id="MBC6466025.1"/>
    </source>
</evidence>
<sequence>MFMRDQEQGTRTRSRPVEPQRGSRGRRPSPPGQRSSRRKTTNVRSERRERRPRREPGDPGVLRRILTHTVTIMSLVTVALVAAVIHFSPGGGEPPPAAGDMSANELVAMMTRSEMSPIEAAAVANAKKRAHEEQVRAERIAKEKAKRDAKIRAQQRARARASASAAALAKLDTSPARNKAIGKQMNALKGWARCWPSLETMWTRESGWNERADNPTSDAYGIPQSLPGSKMASAGSDWQTNAATQIAWGLGYIKARYGDPCKAWGFWQANHWY</sequence>
<name>A0ABR7LMG3_9ACTN</name>